<gene>
    <name evidence="1" type="ORF">QWY31_03440</name>
</gene>
<keyword evidence="2" id="KW-1185">Reference proteome</keyword>
<protein>
    <recommendedName>
        <fullName evidence="3">DUF3108 domain-containing protein</fullName>
    </recommendedName>
</protein>
<dbReference type="EMBL" id="JAUHJS010000002">
    <property type="protein sequence ID" value="MDN4164538.1"/>
    <property type="molecule type" value="Genomic_DNA"/>
</dbReference>
<dbReference type="RefSeq" id="WP_320003067.1">
    <property type="nucleotide sequence ID" value="NZ_JAUHJS010000002.1"/>
</dbReference>
<evidence type="ECO:0008006" key="3">
    <source>
        <dbReference type="Google" id="ProtNLM"/>
    </source>
</evidence>
<evidence type="ECO:0000313" key="2">
    <source>
        <dbReference type="Proteomes" id="UP001168552"/>
    </source>
</evidence>
<reference evidence="1" key="1">
    <citation type="submission" date="2023-06" db="EMBL/GenBank/DDBJ databases">
        <title>Cytophagales bacterium Strain LB-30, isolated from soil.</title>
        <authorList>
            <person name="Liu B."/>
        </authorList>
    </citation>
    <scope>NUCLEOTIDE SEQUENCE</scope>
    <source>
        <strain evidence="1">LB-30</strain>
    </source>
</reference>
<dbReference type="Proteomes" id="UP001168552">
    <property type="component" value="Unassembled WGS sequence"/>
</dbReference>
<comment type="caution">
    <text evidence="1">The sequence shown here is derived from an EMBL/GenBank/DDBJ whole genome shotgun (WGS) entry which is preliminary data.</text>
</comment>
<evidence type="ECO:0000313" key="1">
    <source>
        <dbReference type="EMBL" id="MDN4164538.1"/>
    </source>
</evidence>
<proteinExistence type="predicted"/>
<organism evidence="1 2">
    <name type="scientific">Shiella aurantiaca</name>
    <dbReference type="NCBI Taxonomy" id="3058365"/>
    <lineage>
        <taxon>Bacteria</taxon>
        <taxon>Pseudomonadati</taxon>
        <taxon>Bacteroidota</taxon>
        <taxon>Cytophagia</taxon>
        <taxon>Cytophagales</taxon>
        <taxon>Shiellaceae</taxon>
        <taxon>Shiella</taxon>
    </lineage>
</organism>
<sequence>MRTIPFFFLIIFLCACQSEPKLKLPAPEHDGGVLYTQGEQTADFEAYLLGDTLTQSLTAFIYTSNLASDTAQAWQVINPEGIRSDAVRVKWSTKGYGEIRFQPIHDFALHQQCDHRGFLKESYTLSNGNQEVVFQVSTPLPKSKEITAYRFQEPDASSKENVQQYYSERELTRDGLMFRVSAWASPDSLSFILKAVNRTTADVFFSPDSLLLAWEGQAGLRPQMVMGDFKAAKGLIGLPMSGRGEFEWKLAVKNPPHSLRLYSPIRKGLDGNALLQYTDWLPWASEPALSAEETQHN</sequence>
<dbReference type="PROSITE" id="PS51257">
    <property type="entry name" value="PROKAR_LIPOPROTEIN"/>
    <property type="match status" value="1"/>
</dbReference>
<accession>A0ABT8F2L1</accession>
<name>A0ABT8F2L1_9BACT</name>